<evidence type="ECO:0000313" key="2">
    <source>
        <dbReference type="EMBL" id="SUA80965.1"/>
    </source>
</evidence>
<dbReference type="RefSeq" id="WP_023597231.1">
    <property type="nucleotide sequence ID" value="NC_023018.2"/>
</dbReference>
<proteinExistence type="predicted"/>
<reference evidence="2 3" key="1">
    <citation type="submission" date="2018-06" db="EMBL/GenBank/DDBJ databases">
        <authorList>
            <consortium name="Pathogen Informatics"/>
            <person name="Doyle S."/>
        </authorList>
    </citation>
    <scope>NUCLEOTIDE SEQUENCE [LARGE SCALE GENOMIC DNA]</scope>
    <source>
        <strain evidence="2 3">NCTC13160</strain>
    </source>
</reference>
<dbReference type="AlphaFoldDB" id="A0A378YUW7"/>
<dbReference type="KEGG" id="ppno:DA70_10670"/>
<sequence length="125" mass="13567">MPTLAQPANLEPPAANAAMPRIGDMPGIAAERNIARQRNRHSPRVRLDATLDITLSRTAVSTLAVTLAMRLPPPWRVETIRAIRRDTAAVVSIALPRVEASHAMHAVMQSLPEAEFGVLRLRPAA</sequence>
<dbReference type="Proteomes" id="UP000254573">
    <property type="component" value="Unassembled WGS sequence"/>
</dbReference>
<accession>A0A378YUW7</accession>
<organism evidence="2 3">
    <name type="scientific">Pandoraea pnomenusa</name>
    <dbReference type="NCBI Taxonomy" id="93220"/>
    <lineage>
        <taxon>Bacteria</taxon>
        <taxon>Pseudomonadati</taxon>
        <taxon>Pseudomonadota</taxon>
        <taxon>Betaproteobacteria</taxon>
        <taxon>Burkholderiales</taxon>
        <taxon>Burkholderiaceae</taxon>
        <taxon>Pandoraea</taxon>
    </lineage>
</organism>
<evidence type="ECO:0000313" key="3">
    <source>
        <dbReference type="Proteomes" id="UP000254573"/>
    </source>
</evidence>
<dbReference type="GeneID" id="57197597"/>
<name>A0A378YUW7_9BURK</name>
<evidence type="ECO:0000256" key="1">
    <source>
        <dbReference type="SAM" id="MobiDB-lite"/>
    </source>
</evidence>
<protein>
    <submittedName>
        <fullName evidence="2">Uncharacterized protein</fullName>
    </submittedName>
</protein>
<dbReference type="EMBL" id="UGSG01000001">
    <property type="protein sequence ID" value="SUA80965.1"/>
    <property type="molecule type" value="Genomic_DNA"/>
</dbReference>
<dbReference type="OrthoDB" id="8942693at2"/>
<gene>
    <name evidence="2" type="ORF">NCTC13160_04020</name>
</gene>
<dbReference type="KEGG" id="prb:X636_15960"/>
<dbReference type="KEGG" id="ppnm:LV28_20390"/>
<feature type="region of interest" description="Disordered" evidence="1">
    <location>
        <begin position="1"/>
        <end position="20"/>
    </location>
</feature>